<keyword evidence="2" id="KW-1185">Reference proteome</keyword>
<sequence length="67" mass="7472">MTGRDQKVYEEAAALWREVFGEPPPIRADGATLLDVVMKALPEKGYERMTSPWLRSSQIHGGRGLNS</sequence>
<dbReference type="Proteomes" id="UP000249254">
    <property type="component" value="Unassembled WGS sequence"/>
</dbReference>
<name>A0A328AGI3_9CAUL</name>
<dbReference type="RefSeq" id="WP_111527443.1">
    <property type="nucleotide sequence ID" value="NZ_JBHRSG010000005.1"/>
</dbReference>
<protein>
    <submittedName>
        <fullName evidence="1">Uncharacterized protein</fullName>
    </submittedName>
</protein>
<organism evidence="1 2">
    <name type="scientific">Phenylobacterium soli</name>
    <dbReference type="NCBI Taxonomy" id="2170551"/>
    <lineage>
        <taxon>Bacteria</taxon>
        <taxon>Pseudomonadati</taxon>
        <taxon>Pseudomonadota</taxon>
        <taxon>Alphaproteobacteria</taxon>
        <taxon>Caulobacterales</taxon>
        <taxon>Caulobacteraceae</taxon>
        <taxon>Phenylobacterium</taxon>
    </lineage>
</organism>
<dbReference type="OrthoDB" id="7190656at2"/>
<comment type="caution">
    <text evidence="1">The sequence shown here is derived from an EMBL/GenBank/DDBJ whole genome shotgun (WGS) entry which is preliminary data.</text>
</comment>
<accession>A0A328AGI3</accession>
<gene>
    <name evidence="1" type="ORF">DJ017_03695</name>
</gene>
<evidence type="ECO:0000313" key="1">
    <source>
        <dbReference type="EMBL" id="RAK53691.1"/>
    </source>
</evidence>
<dbReference type="AlphaFoldDB" id="A0A328AGI3"/>
<dbReference type="EMBL" id="QFYQ01000001">
    <property type="protein sequence ID" value="RAK53691.1"/>
    <property type="molecule type" value="Genomic_DNA"/>
</dbReference>
<reference evidence="2" key="1">
    <citation type="submission" date="2018-05" db="EMBL/GenBank/DDBJ databases">
        <authorList>
            <person name="Li X."/>
        </authorList>
    </citation>
    <scope>NUCLEOTIDE SEQUENCE [LARGE SCALE GENOMIC DNA]</scope>
    <source>
        <strain evidence="2">LX32</strain>
    </source>
</reference>
<proteinExistence type="predicted"/>
<evidence type="ECO:0000313" key="2">
    <source>
        <dbReference type="Proteomes" id="UP000249254"/>
    </source>
</evidence>